<dbReference type="InterPro" id="IPR000863">
    <property type="entry name" value="Sulfotransferase_dom"/>
</dbReference>
<name>A0A9Q1H264_HOLLE</name>
<dbReference type="EMBL" id="JAIZAY010000014">
    <property type="protein sequence ID" value="KAJ8029820.1"/>
    <property type="molecule type" value="Genomic_DNA"/>
</dbReference>
<dbReference type="Proteomes" id="UP001152320">
    <property type="component" value="Chromosome 14"/>
</dbReference>
<dbReference type="GO" id="GO:0019319">
    <property type="term" value="P:hexose biosynthetic process"/>
    <property type="evidence" value="ECO:0007669"/>
    <property type="project" value="TreeGrafter"/>
</dbReference>
<reference evidence="2" key="1">
    <citation type="submission" date="2021-10" db="EMBL/GenBank/DDBJ databases">
        <title>Tropical sea cucumber genome reveals ecological adaptation and Cuvierian tubules defense mechanism.</title>
        <authorList>
            <person name="Chen T."/>
        </authorList>
    </citation>
    <scope>NUCLEOTIDE SEQUENCE</scope>
    <source>
        <strain evidence="2">Nanhai2018</strain>
        <tissue evidence="2">Muscle</tissue>
    </source>
</reference>
<dbReference type="OrthoDB" id="8068875at2759"/>
<dbReference type="PANTHER" id="PTHR15723">
    <property type="entry name" value="CARBOHYDRATE SULFOTRANSFERASE 15"/>
    <property type="match status" value="1"/>
</dbReference>
<dbReference type="InterPro" id="IPR027417">
    <property type="entry name" value="P-loop_NTPase"/>
</dbReference>
<gene>
    <name evidence="2" type="ORF">HOLleu_29316</name>
</gene>
<dbReference type="SUPFAM" id="SSF52540">
    <property type="entry name" value="P-loop containing nucleoside triphosphate hydrolases"/>
    <property type="match status" value="1"/>
</dbReference>
<dbReference type="AlphaFoldDB" id="A0A9Q1H264"/>
<feature type="domain" description="Sulfotransferase" evidence="1">
    <location>
        <begin position="60"/>
        <end position="306"/>
    </location>
</feature>
<proteinExistence type="predicted"/>
<evidence type="ECO:0000313" key="2">
    <source>
        <dbReference type="EMBL" id="KAJ8029820.1"/>
    </source>
</evidence>
<comment type="caution">
    <text evidence="2">The sequence shown here is derived from an EMBL/GenBank/DDBJ whole genome shotgun (WGS) entry which is preliminary data.</text>
</comment>
<dbReference type="PANTHER" id="PTHR15723:SF0">
    <property type="entry name" value="CARBOHYDRATE SULFOTRANSFERASE 15"/>
    <property type="match status" value="1"/>
</dbReference>
<sequence>MRVVPKNASKETPPVLKQLPKKLVMLRPRILQDSLPNFSSKFKNPCYFDTKRKMHCLPYFFVLGAPKCGTTDIWSKMTSHPHIGYVQKEPHWWTRESMDKGKDTLAYYESTYVTQAISNLLGKRKWKRMKVIAGDGSASTFWHNKRWTSFYPKHRKAGPEYIVADVIRTVLPDALLIVSLREPVTRLYSDYLFFHENERKSPEKFHKAAVAAIDGFHSCLNERSLRYCAYTPVDDKVRLYIGLYSVFAKDWLQRYPRNQIMFLRLEDWKTKCTEILPKIFAFLKVEKIKPFTITKMCSLSPRNVNEAQHEVGPMLNSTRKLLRKFYHPYVKELSLLLNDTNFMWDYGYEE</sequence>
<dbReference type="InterPro" id="IPR052654">
    <property type="entry name" value="CS_Sulfotransferase"/>
</dbReference>
<keyword evidence="3" id="KW-1185">Reference proteome</keyword>
<protein>
    <submittedName>
        <fullName evidence="2">Carbohydrate sulfotransferase 15</fullName>
    </submittedName>
</protein>
<dbReference type="Gene3D" id="3.40.50.300">
    <property type="entry name" value="P-loop containing nucleotide triphosphate hydrolases"/>
    <property type="match status" value="1"/>
</dbReference>
<accession>A0A9Q1H264</accession>
<dbReference type="Pfam" id="PF00685">
    <property type="entry name" value="Sulfotransfer_1"/>
    <property type="match status" value="1"/>
</dbReference>
<evidence type="ECO:0000259" key="1">
    <source>
        <dbReference type="Pfam" id="PF00685"/>
    </source>
</evidence>
<dbReference type="GO" id="GO:0050659">
    <property type="term" value="F:N-acetylgalactosamine 4-sulfate 6-O-sulfotransferase activity"/>
    <property type="evidence" value="ECO:0007669"/>
    <property type="project" value="TreeGrafter"/>
</dbReference>
<organism evidence="2 3">
    <name type="scientific">Holothuria leucospilota</name>
    <name type="common">Black long sea cucumber</name>
    <name type="synonym">Mertensiothuria leucospilota</name>
    <dbReference type="NCBI Taxonomy" id="206669"/>
    <lineage>
        <taxon>Eukaryota</taxon>
        <taxon>Metazoa</taxon>
        <taxon>Echinodermata</taxon>
        <taxon>Eleutherozoa</taxon>
        <taxon>Echinozoa</taxon>
        <taxon>Holothuroidea</taxon>
        <taxon>Aspidochirotacea</taxon>
        <taxon>Aspidochirotida</taxon>
        <taxon>Holothuriidae</taxon>
        <taxon>Holothuria</taxon>
    </lineage>
</organism>
<evidence type="ECO:0000313" key="3">
    <source>
        <dbReference type="Proteomes" id="UP001152320"/>
    </source>
</evidence>